<organism evidence="3 4">
    <name type="scientific">Kitasatospora nipponensis</name>
    <dbReference type="NCBI Taxonomy" id="258049"/>
    <lineage>
        <taxon>Bacteria</taxon>
        <taxon>Bacillati</taxon>
        <taxon>Actinomycetota</taxon>
        <taxon>Actinomycetes</taxon>
        <taxon>Kitasatosporales</taxon>
        <taxon>Streptomycetaceae</taxon>
        <taxon>Kitasatospora</taxon>
    </lineage>
</organism>
<evidence type="ECO:0000259" key="2">
    <source>
        <dbReference type="Pfam" id="PF04892"/>
    </source>
</evidence>
<feature type="transmembrane region" description="Helical" evidence="1">
    <location>
        <begin position="6"/>
        <end position="27"/>
    </location>
</feature>
<proteinExistence type="predicted"/>
<feature type="transmembrane region" description="Helical" evidence="1">
    <location>
        <begin position="153"/>
        <end position="170"/>
    </location>
</feature>
<keyword evidence="1" id="KW-0812">Transmembrane</keyword>
<reference evidence="4" key="1">
    <citation type="journal article" date="2019" name="Int. J. Syst. Evol. Microbiol.">
        <title>The Global Catalogue of Microorganisms (GCM) 10K type strain sequencing project: providing services to taxonomists for standard genome sequencing and annotation.</title>
        <authorList>
            <consortium name="The Broad Institute Genomics Platform"/>
            <consortium name="The Broad Institute Genome Sequencing Center for Infectious Disease"/>
            <person name="Wu L."/>
            <person name="Ma J."/>
        </authorList>
    </citation>
    <scope>NUCLEOTIDE SEQUENCE [LARGE SCALE GENOMIC DNA]</scope>
    <source>
        <strain evidence="4">JCM 13004</strain>
    </source>
</reference>
<protein>
    <recommendedName>
        <fullName evidence="2">VanZ-like domain-containing protein</fullName>
    </recommendedName>
</protein>
<dbReference type="Pfam" id="PF04892">
    <property type="entry name" value="VanZ"/>
    <property type="match status" value="1"/>
</dbReference>
<dbReference type="EMBL" id="BAAALF010000085">
    <property type="protein sequence ID" value="GAA1248878.1"/>
    <property type="molecule type" value="Genomic_DNA"/>
</dbReference>
<accession>A0ABP4H3A5</accession>
<keyword evidence="1" id="KW-1133">Transmembrane helix</keyword>
<dbReference type="InterPro" id="IPR006976">
    <property type="entry name" value="VanZ-like"/>
</dbReference>
<dbReference type="RefSeq" id="WP_344443687.1">
    <property type="nucleotide sequence ID" value="NZ_BAAALF010000085.1"/>
</dbReference>
<evidence type="ECO:0000313" key="4">
    <source>
        <dbReference type="Proteomes" id="UP001500037"/>
    </source>
</evidence>
<feature type="transmembrane region" description="Helical" evidence="1">
    <location>
        <begin position="93"/>
        <end position="110"/>
    </location>
</feature>
<keyword evidence="1" id="KW-0472">Membrane</keyword>
<comment type="caution">
    <text evidence="3">The sequence shown here is derived from an EMBL/GenBank/DDBJ whole genome shotgun (WGS) entry which is preliminary data.</text>
</comment>
<feature type="transmembrane region" description="Helical" evidence="1">
    <location>
        <begin position="39"/>
        <end position="57"/>
    </location>
</feature>
<evidence type="ECO:0000256" key="1">
    <source>
        <dbReference type="SAM" id="Phobius"/>
    </source>
</evidence>
<gene>
    <name evidence="3" type="ORF">GCM10009665_44680</name>
</gene>
<keyword evidence="4" id="KW-1185">Reference proteome</keyword>
<dbReference type="Proteomes" id="UP001500037">
    <property type="component" value="Unassembled WGS sequence"/>
</dbReference>
<name>A0ABP4H3A5_9ACTN</name>
<feature type="domain" description="VanZ-like" evidence="2">
    <location>
        <begin position="55"/>
        <end position="163"/>
    </location>
</feature>
<evidence type="ECO:0000313" key="3">
    <source>
        <dbReference type="EMBL" id="GAA1248878.1"/>
    </source>
</evidence>
<feature type="transmembrane region" description="Helical" evidence="1">
    <location>
        <begin position="117"/>
        <end position="133"/>
    </location>
</feature>
<sequence length="185" mass="19603">MIQAVLNATPLFWPGVLCSLALAALFARPTARLLRAHRAVGFLLLLALGAIVTLTLLPDIRFSITDNARYNTTGCQLTGGPRPLSELLSPTQSTLNVALFVPLGITAALAGTRRRAAVAGLTAATLPFLIEFLQGELPALGRACDVQDIWDNLFGLLIGLTLGLLTGPWARAAVRRLRRPGTDAA</sequence>